<sequence>MEENAVSPVEEYQQRTANSLMPGARNRPHSTPSVEKRKRLFQRAATVGHFSTLLGQRVRVRQLHAVDLLVHYCLPDVNASLPKIYPEPKWNLIAYDAYLAYRDVIPARKPAILIIGDNYPRPLLSRFLSSYEEEARSNLWIFNTSDTGLQEIARILTMSNAAQPFDFIFCFCDFIAIRKFSDALFTQDHIYNTPRILYTGWIEELSSYSSWHPDLVVLAFSNSTSNTTTLSSSVLSSKVRTFEFEISPFGSYDGVWTISNSCLSEDGIRALQIPCLHFLELRNVTLLAPMTLILSAVNSFAFRWNKTVDANRTVYKAYGQGIDKRFMNNLAWFCGFKTYEILPPEDGQFGSYDPERRLFTGMIGDVAMRKADMAIGMITENDERTNVTTFSKPYLKGTLAILTLAPGVRAKTLLVLKPFTLD</sequence>
<dbReference type="SUPFAM" id="SSF53850">
    <property type="entry name" value="Periplasmic binding protein-like II"/>
    <property type="match status" value="1"/>
</dbReference>
<accession>A0A7R8ZTW8</accession>
<keyword evidence="3" id="KW-0812">Transmembrane</keyword>
<evidence type="ECO:0000256" key="7">
    <source>
        <dbReference type="ARBA" id="ARBA00023170"/>
    </source>
</evidence>
<feature type="non-terminal residue" evidence="13">
    <location>
        <position position="422"/>
    </location>
</feature>
<feature type="region of interest" description="Disordered" evidence="11">
    <location>
        <begin position="1"/>
        <end position="35"/>
    </location>
</feature>
<keyword evidence="8" id="KW-0325">Glycoprotein</keyword>
<evidence type="ECO:0000256" key="3">
    <source>
        <dbReference type="ARBA" id="ARBA00022692"/>
    </source>
</evidence>
<dbReference type="AlphaFoldDB" id="A0A7R8ZTW8"/>
<evidence type="ECO:0000256" key="10">
    <source>
        <dbReference type="ARBA" id="ARBA00023303"/>
    </source>
</evidence>
<keyword evidence="2" id="KW-0813">Transport</keyword>
<dbReference type="EMBL" id="OB668339">
    <property type="protein sequence ID" value="CAD7234315.1"/>
    <property type="molecule type" value="Genomic_DNA"/>
</dbReference>
<dbReference type="OrthoDB" id="5984008at2759"/>
<dbReference type="Pfam" id="PF10613">
    <property type="entry name" value="Lig_chan-Glu_bd"/>
    <property type="match status" value="1"/>
</dbReference>
<evidence type="ECO:0000259" key="12">
    <source>
        <dbReference type="Pfam" id="PF10613"/>
    </source>
</evidence>
<comment type="subcellular location">
    <subcellularLocation>
        <location evidence="1">Membrane</location>
        <topology evidence="1">Multi-pass membrane protein</topology>
    </subcellularLocation>
</comment>
<keyword evidence="5" id="KW-0406">Ion transport</keyword>
<dbReference type="Gene3D" id="3.40.190.10">
    <property type="entry name" value="Periplasmic binding protein-like II"/>
    <property type="match status" value="1"/>
</dbReference>
<dbReference type="InterPro" id="IPR019594">
    <property type="entry name" value="Glu/Gly-bd"/>
</dbReference>
<feature type="domain" description="Ionotropic glutamate receptor L-glutamate and glycine-binding" evidence="12">
    <location>
        <begin position="320"/>
        <end position="404"/>
    </location>
</feature>
<dbReference type="GO" id="GO:0015276">
    <property type="term" value="F:ligand-gated monoatomic ion channel activity"/>
    <property type="evidence" value="ECO:0007669"/>
    <property type="project" value="InterPro"/>
</dbReference>
<reference evidence="13" key="1">
    <citation type="submission" date="2020-11" db="EMBL/GenBank/DDBJ databases">
        <authorList>
            <person name="Tran Van P."/>
        </authorList>
    </citation>
    <scope>NUCLEOTIDE SEQUENCE</scope>
</reference>
<proteinExistence type="predicted"/>
<dbReference type="GO" id="GO:0016020">
    <property type="term" value="C:membrane"/>
    <property type="evidence" value="ECO:0007669"/>
    <property type="project" value="UniProtKB-SubCell"/>
</dbReference>
<evidence type="ECO:0000256" key="11">
    <source>
        <dbReference type="SAM" id="MobiDB-lite"/>
    </source>
</evidence>
<keyword evidence="10" id="KW-0407">Ion channel</keyword>
<protein>
    <recommendedName>
        <fullName evidence="12">Ionotropic glutamate receptor L-glutamate and glycine-binding domain-containing protein</fullName>
    </recommendedName>
</protein>
<evidence type="ECO:0000256" key="1">
    <source>
        <dbReference type="ARBA" id="ARBA00004141"/>
    </source>
</evidence>
<organism evidence="13">
    <name type="scientific">Cyprideis torosa</name>
    <dbReference type="NCBI Taxonomy" id="163714"/>
    <lineage>
        <taxon>Eukaryota</taxon>
        <taxon>Metazoa</taxon>
        <taxon>Ecdysozoa</taxon>
        <taxon>Arthropoda</taxon>
        <taxon>Crustacea</taxon>
        <taxon>Oligostraca</taxon>
        <taxon>Ostracoda</taxon>
        <taxon>Podocopa</taxon>
        <taxon>Podocopida</taxon>
        <taxon>Cytherocopina</taxon>
        <taxon>Cytheroidea</taxon>
        <taxon>Cytherideidae</taxon>
        <taxon>Cyprideis</taxon>
    </lineage>
</organism>
<keyword evidence="6" id="KW-0472">Membrane</keyword>
<evidence type="ECO:0000256" key="5">
    <source>
        <dbReference type="ARBA" id="ARBA00023065"/>
    </source>
</evidence>
<evidence type="ECO:0000256" key="4">
    <source>
        <dbReference type="ARBA" id="ARBA00022989"/>
    </source>
</evidence>
<evidence type="ECO:0000313" key="13">
    <source>
        <dbReference type="EMBL" id="CAD7234315.1"/>
    </source>
</evidence>
<evidence type="ECO:0000256" key="9">
    <source>
        <dbReference type="ARBA" id="ARBA00023286"/>
    </source>
</evidence>
<keyword evidence="4" id="KW-1133">Transmembrane helix</keyword>
<keyword evidence="7" id="KW-0675">Receptor</keyword>
<evidence type="ECO:0000256" key="6">
    <source>
        <dbReference type="ARBA" id="ARBA00023136"/>
    </source>
</evidence>
<evidence type="ECO:0000256" key="8">
    <source>
        <dbReference type="ARBA" id="ARBA00023180"/>
    </source>
</evidence>
<keyword evidence="9" id="KW-1071">Ligand-gated ion channel</keyword>
<name>A0A7R8ZTW8_9CRUS</name>
<evidence type="ECO:0000256" key="2">
    <source>
        <dbReference type="ARBA" id="ARBA00022448"/>
    </source>
</evidence>
<gene>
    <name evidence="13" type="ORF">CTOB1V02_LOCUS12131</name>
</gene>